<accession>A0AAF3FI56</accession>
<protein>
    <submittedName>
        <fullName evidence="5">MSP domain-containing protein</fullName>
    </submittedName>
</protein>
<keyword evidence="4" id="KW-1185">Reference proteome</keyword>
<dbReference type="WBParaSite" id="MBELARI_LOCUS6515">
    <property type="protein sequence ID" value="MBELARI_LOCUS6515"/>
    <property type="gene ID" value="MBELARI_LOCUS6515"/>
</dbReference>
<dbReference type="InterPro" id="IPR008962">
    <property type="entry name" value="PapD-like_sf"/>
</dbReference>
<dbReference type="InterPro" id="IPR000535">
    <property type="entry name" value="MSP_dom"/>
</dbReference>
<evidence type="ECO:0000313" key="4">
    <source>
        <dbReference type="Proteomes" id="UP000887575"/>
    </source>
</evidence>
<organism evidence="4 5">
    <name type="scientific">Mesorhabditis belari</name>
    <dbReference type="NCBI Taxonomy" id="2138241"/>
    <lineage>
        <taxon>Eukaryota</taxon>
        <taxon>Metazoa</taxon>
        <taxon>Ecdysozoa</taxon>
        <taxon>Nematoda</taxon>
        <taxon>Chromadorea</taxon>
        <taxon>Rhabditida</taxon>
        <taxon>Rhabditina</taxon>
        <taxon>Rhabditomorpha</taxon>
        <taxon>Rhabditoidea</taxon>
        <taxon>Rhabditidae</taxon>
        <taxon>Mesorhabditinae</taxon>
        <taxon>Mesorhabditis</taxon>
    </lineage>
</organism>
<dbReference type="AlphaFoldDB" id="A0AAF3FI56"/>
<feature type="signal peptide" evidence="2">
    <location>
        <begin position="1"/>
        <end position="27"/>
    </location>
</feature>
<dbReference type="InterPro" id="IPR051774">
    <property type="entry name" value="Sperm-specific_class_P"/>
</dbReference>
<feature type="compositionally biased region" description="Basic and acidic residues" evidence="1">
    <location>
        <begin position="85"/>
        <end position="98"/>
    </location>
</feature>
<dbReference type="InterPro" id="IPR013783">
    <property type="entry name" value="Ig-like_fold"/>
</dbReference>
<feature type="region of interest" description="Disordered" evidence="1">
    <location>
        <begin position="36"/>
        <end position="129"/>
    </location>
</feature>
<evidence type="ECO:0000256" key="1">
    <source>
        <dbReference type="SAM" id="MobiDB-lite"/>
    </source>
</evidence>
<name>A0AAF3FI56_9BILA</name>
<sequence>MMDNVNLVAFNLVSLCFFIILATGCASRKKNPNDVISASDVNSQKNTDALSEKTSGATRTMKKLGVEQKPIKNNMSRDATTPEIVKSKDASTPEKKADPQNTENEPNLENAMKETKTAAEDEEEAKNLKDKRREEMTTLVAAGAALLVPASKEVPTKSADELVLKTAQGTTKGTEKTDATVKVKKYEGELEVNPLQLTWEQKEMTQKLIISNKKAAQIYVVKLKCSDNTTFKIQPVYGSVAVGGDLEIFITQTVPPAKRPNKLVIDVIKLDKAESASDSGKVAEVFKREDVQKDSIIVPLLIK</sequence>
<feature type="compositionally biased region" description="Polar residues" evidence="1">
    <location>
        <begin position="36"/>
        <end position="58"/>
    </location>
</feature>
<dbReference type="Proteomes" id="UP000887575">
    <property type="component" value="Unassembled WGS sequence"/>
</dbReference>
<reference evidence="5" key="1">
    <citation type="submission" date="2024-02" db="UniProtKB">
        <authorList>
            <consortium name="WormBaseParasite"/>
        </authorList>
    </citation>
    <scope>IDENTIFICATION</scope>
</reference>
<dbReference type="Pfam" id="PF00635">
    <property type="entry name" value="Motile_Sperm"/>
    <property type="match status" value="1"/>
</dbReference>
<dbReference type="PANTHER" id="PTHR22947:SF39">
    <property type="entry name" value="MSP DOMAIN-CONTAINING PROTEIN"/>
    <property type="match status" value="1"/>
</dbReference>
<keyword evidence="2" id="KW-0732">Signal</keyword>
<feature type="chain" id="PRO_5042185011" evidence="2">
    <location>
        <begin position="28"/>
        <end position="303"/>
    </location>
</feature>
<proteinExistence type="predicted"/>
<feature type="compositionally biased region" description="Basic and acidic residues" evidence="1">
    <location>
        <begin position="111"/>
        <end position="129"/>
    </location>
</feature>
<dbReference type="SUPFAM" id="SSF49354">
    <property type="entry name" value="PapD-like"/>
    <property type="match status" value="1"/>
</dbReference>
<evidence type="ECO:0000313" key="5">
    <source>
        <dbReference type="WBParaSite" id="MBELARI_LOCUS6515"/>
    </source>
</evidence>
<dbReference type="PANTHER" id="PTHR22947">
    <property type="entry name" value="MAJOR SPERM PROTEIN"/>
    <property type="match status" value="1"/>
</dbReference>
<evidence type="ECO:0000259" key="3">
    <source>
        <dbReference type="Pfam" id="PF00635"/>
    </source>
</evidence>
<feature type="domain" description="MSP" evidence="3">
    <location>
        <begin position="190"/>
        <end position="276"/>
    </location>
</feature>
<dbReference type="Gene3D" id="2.60.40.10">
    <property type="entry name" value="Immunoglobulins"/>
    <property type="match status" value="1"/>
</dbReference>
<evidence type="ECO:0000256" key="2">
    <source>
        <dbReference type="SAM" id="SignalP"/>
    </source>
</evidence>